<dbReference type="Proteomes" id="UP000267289">
    <property type="component" value="Unassembled WGS sequence"/>
</dbReference>
<dbReference type="AlphaFoldDB" id="A0A498QCM4"/>
<reference evidence="1 2" key="1">
    <citation type="submission" date="2018-09" db="EMBL/GenBank/DDBJ databases">
        <authorList>
            <person name="Tagini F."/>
        </authorList>
    </citation>
    <scope>NUCLEOTIDE SEQUENCE [LARGE SCALE GENOMIC DNA]</scope>
    <source>
        <strain evidence="1 2">MK13</strain>
    </source>
</reference>
<sequence>MSAKTTTPHFMSLQDAAVRTGFSVFTFREKIASGELPAYRLSDKPGSAIRVKVADVDATMKPVIPAEIYADRQAGTR</sequence>
<keyword evidence="2" id="KW-1185">Reference proteome</keyword>
<dbReference type="RefSeq" id="WP_075540950.1">
    <property type="nucleotide sequence ID" value="NZ_UPHQ01000229.1"/>
</dbReference>
<protein>
    <recommendedName>
        <fullName evidence="3">Helix-turn-helix domain-containing protein</fullName>
    </recommendedName>
</protein>
<evidence type="ECO:0008006" key="3">
    <source>
        <dbReference type="Google" id="ProtNLM"/>
    </source>
</evidence>
<organism evidence="1 2">
    <name type="scientific">Mycobacterium innocens</name>
    <dbReference type="NCBI Taxonomy" id="2341083"/>
    <lineage>
        <taxon>Bacteria</taxon>
        <taxon>Bacillati</taxon>
        <taxon>Actinomycetota</taxon>
        <taxon>Actinomycetes</taxon>
        <taxon>Mycobacteriales</taxon>
        <taxon>Mycobacteriaceae</taxon>
        <taxon>Mycobacterium</taxon>
    </lineage>
</organism>
<name>A0A498QCM4_9MYCO</name>
<dbReference type="InterPro" id="IPR010093">
    <property type="entry name" value="SinI_DNA-bd"/>
</dbReference>
<gene>
    <name evidence="1" type="ORF">LAUMK13_04347</name>
</gene>
<accession>A0A498QCM4</accession>
<dbReference type="GO" id="GO:0003677">
    <property type="term" value="F:DNA binding"/>
    <property type="evidence" value="ECO:0007669"/>
    <property type="project" value="InterPro"/>
</dbReference>
<proteinExistence type="predicted"/>
<evidence type="ECO:0000313" key="2">
    <source>
        <dbReference type="Proteomes" id="UP000267289"/>
    </source>
</evidence>
<evidence type="ECO:0000313" key="1">
    <source>
        <dbReference type="EMBL" id="VBA43071.1"/>
    </source>
</evidence>
<dbReference type="EMBL" id="UPHQ01000229">
    <property type="protein sequence ID" value="VBA43071.1"/>
    <property type="molecule type" value="Genomic_DNA"/>
</dbReference>
<dbReference type="NCBIfam" id="TIGR01764">
    <property type="entry name" value="excise"/>
    <property type="match status" value="1"/>
</dbReference>
<dbReference type="OrthoDB" id="4870800at2"/>